<evidence type="ECO:0000256" key="1">
    <source>
        <dbReference type="SAM" id="Coils"/>
    </source>
</evidence>
<feature type="compositionally biased region" description="Polar residues" evidence="2">
    <location>
        <begin position="149"/>
        <end position="158"/>
    </location>
</feature>
<feature type="compositionally biased region" description="Low complexity" evidence="2">
    <location>
        <begin position="933"/>
        <end position="942"/>
    </location>
</feature>
<feature type="region of interest" description="Disordered" evidence="2">
    <location>
        <begin position="1171"/>
        <end position="1197"/>
    </location>
</feature>
<dbReference type="EMBL" id="LN714483">
    <property type="protein sequence ID" value="CEL67246.1"/>
    <property type="molecule type" value="Genomic_DNA"/>
</dbReference>
<evidence type="ECO:0000313" key="4">
    <source>
        <dbReference type="EMBL" id="CEL67246.1"/>
    </source>
</evidence>
<reference evidence="5" key="3">
    <citation type="journal article" date="2012" name="PLoS Pathog.">
        <title>Comparative genomics of the apicomplexan parasites Toxoplasma gondii and Neospora caninum: Coccidia differing in host range and transmission strategy.</title>
        <authorList>
            <person name="Reid A.J."/>
            <person name="Vermont S.J."/>
            <person name="Cotton J.A."/>
            <person name="Harris D."/>
            <person name="Hill-Cawthorne G.A."/>
            <person name="Konen-Waisman S."/>
            <person name="Latham S.M."/>
            <person name="Mourier T."/>
            <person name="Norton R."/>
            <person name="Quail M.A."/>
            <person name="Sanders M."/>
            <person name="Shanmugam D."/>
            <person name="Sohal A."/>
            <person name="Wasmuth J.D."/>
            <person name="Brunk B."/>
            <person name="Grigg M.E."/>
            <person name="Howard J.C."/>
            <person name="Parkinson J."/>
            <person name="Roos D.S."/>
            <person name="Trees A.J."/>
            <person name="Berriman M."/>
            <person name="Pain A."/>
            <person name="Wastling J.M."/>
        </authorList>
    </citation>
    <scope>NUCLEOTIDE SEQUENCE [LARGE SCALE GENOMIC DNA]</scope>
    <source>
        <strain evidence="5">Liverpool</strain>
    </source>
</reference>
<feature type="region of interest" description="Disordered" evidence="2">
    <location>
        <begin position="825"/>
        <end position="855"/>
    </location>
</feature>
<dbReference type="OMA" id="REATWCC"/>
<proteinExistence type="predicted"/>
<feature type="region of interest" description="Disordered" evidence="2">
    <location>
        <begin position="1"/>
        <end position="49"/>
    </location>
</feature>
<feature type="compositionally biased region" description="Basic and acidic residues" evidence="2">
    <location>
        <begin position="837"/>
        <end position="852"/>
    </location>
</feature>
<feature type="compositionally biased region" description="Basic and acidic residues" evidence="2">
    <location>
        <begin position="756"/>
        <end position="772"/>
    </location>
</feature>
<dbReference type="RefSeq" id="XP_003883292.1">
    <property type="nucleotide sequence ID" value="XM_003883243.1"/>
</dbReference>
<feature type="compositionally biased region" description="Basic and acidic residues" evidence="2">
    <location>
        <begin position="961"/>
        <end position="971"/>
    </location>
</feature>
<protein>
    <submittedName>
        <fullName evidence="3">Uncharacterized protein</fullName>
    </submittedName>
</protein>
<feature type="region of interest" description="Disordered" evidence="2">
    <location>
        <begin position="147"/>
        <end position="175"/>
    </location>
</feature>
<feature type="compositionally biased region" description="Basic and acidic residues" evidence="2">
    <location>
        <begin position="875"/>
        <end position="888"/>
    </location>
</feature>
<evidence type="ECO:0000313" key="5">
    <source>
        <dbReference type="Proteomes" id="UP000007494"/>
    </source>
</evidence>
<sequence length="1270" mass="134388">MSNAQPSHATLRAQGLSSTAAAREQPRSSDHVRGPSPHATPAALDARKGEADWAVDSEVSEVVEKLGSVISASSENPLLKEVKDLLLRVSLGEKQKGAVREVDGTSCPAPDADASMADAAQKQRVLAYLQALLQIQLQLQRDQEEARQNHSTSAIQVQTKEDRVNSAADPSESPRTLLRRYKEDFKAMNESCQALKEERSTLKKWRDKVMEEYQELDGSLQFVLSEIEAIKAKHQADANINSILVHFIVTAVRLLVDASMHKRNVDNLLADLSRLFDAPNLSVRNPRLVVWCNRLRELAGAQTADGQKPWPEERGETQPPATVVALHLFDADKSRDPGEAETEEKAEASPKEDSPSSETAVQPWAPSTTDSAGSRGVPVLGQRAGTALSHRRRSDMPGRASQTTRLQLAPIPDRADSDGRLICNSGHGPALLGSARRRSATALGDGAFSLAAQFAVAARAPAPGVEHTPVLLPDVTGEEAKRDSPLAPADCSPAFLAAETAAAPGGLEVAENASAKESGGRTCACCGPSKRQASVEMVRGNAAQKCDAREKCLKKTGSRGKACPKQQKSVSGETWAGLAASGPAVRQRDSTASEGVMKVDRATQFDSDLQTRLEMLLESPQVRPSETKSGIEGFRGASGEGEVFRGPSSASCDLPTPFELSATASFAKELLQRANSFSLSISDVRKVLEEALGLGPDGLPGKDAPRLQPLQSRSSLYCLPPTPSPTRVGTCESTLSLLVARAGTGEKPASGAPEGRPTRAGDEASEAGRRLQEASGASIGDKDAAARVPAAPRVDRWVPCSSAGAPAWTEGFSVERSFEAKSASVSFEGGLLTPKPSRVEDAKSRGTHKADQDPQQDVVDLVAVYRAMLALEKSEAAKADANRSKDEAGTQEGGIQSDQLRQVIEVLWRQLSSPVAAVAEPKPEEKEDEGAESDASSSRAAPTLALESPVALVPVGEDETQPDRETARKSVDSVASALSEAASKTPQPLSMPAFVAAGSVGRPESAKGKFKLYTLPSLERRAIEARQAPSAFPQIVYASSIERRHSLLPGPVLTTVPCEPISSPYSLPSPAGSPAAAAPAYVLPQAVPSQVLAYPLANVPVSLLQAYYSAPPAGAVIYSPLPAGVPVAAGNPRTQRSAAPTEASAVASAPGREPERNACFALPVCFGGEKRETEETEEVPAGEALALGSEAETKRSAEKNHIPELHPHLHEHKEAERALPPLLGDSGEAPPTLRDSARVTEGGWCCQPRACGARVDAWGREGVEEKREIA</sequence>
<feature type="compositionally biased region" description="Low complexity" evidence="2">
    <location>
        <begin position="1137"/>
        <end position="1149"/>
    </location>
</feature>
<feature type="compositionally biased region" description="Polar residues" evidence="2">
    <location>
        <begin position="356"/>
        <end position="372"/>
    </location>
</feature>
<feature type="compositionally biased region" description="Low complexity" evidence="2">
    <location>
        <begin position="1181"/>
        <end position="1190"/>
    </location>
</feature>
<feature type="region of interest" description="Disordered" evidence="2">
    <location>
        <begin position="875"/>
        <end position="896"/>
    </location>
</feature>
<name>F0VHP9_NEOCL</name>
<reference evidence="4" key="4">
    <citation type="journal article" date="2015" name="PLoS ONE">
        <title>Comprehensive Evaluation of Toxoplasma gondii VEG and Neospora caninum LIV Genomes with Tachyzoite Stage Transcriptome and Proteome Defines Novel Transcript Features.</title>
        <authorList>
            <person name="Ramaprasad A."/>
            <person name="Mourier T."/>
            <person name="Naeem R."/>
            <person name="Malas T.B."/>
            <person name="Moussa E."/>
            <person name="Panigrahi A."/>
            <person name="Vermont S.J."/>
            <person name="Otto T.D."/>
            <person name="Wastling J."/>
            <person name="Pain A."/>
        </authorList>
    </citation>
    <scope>NUCLEOTIDE SEQUENCE</scope>
    <source>
        <strain evidence="4">Liverpool</strain>
    </source>
</reference>
<keyword evidence="5" id="KW-1185">Reference proteome</keyword>
<gene>
    <name evidence="4" type="ORF">BN1204_030470</name>
    <name evidence="3" type="ORF">NCLIV_030470</name>
</gene>
<dbReference type="OrthoDB" id="349166at2759"/>
<feature type="region of interest" description="Disordered" evidence="2">
    <location>
        <begin position="1132"/>
        <end position="1152"/>
    </location>
</feature>
<feature type="region of interest" description="Disordered" evidence="2">
    <location>
        <begin position="915"/>
        <end position="986"/>
    </location>
</feature>
<dbReference type="InParanoid" id="F0VHP9"/>
<dbReference type="GeneID" id="13443619"/>
<keyword evidence="1" id="KW-0175">Coiled coil</keyword>
<feature type="region of interest" description="Disordered" evidence="2">
    <location>
        <begin position="743"/>
        <end position="787"/>
    </location>
</feature>
<accession>F0VHP9</accession>
<reference evidence="3" key="2">
    <citation type="submission" date="2011-03" db="EMBL/GenBank/DDBJ databases">
        <title>Comparative genomics and transcriptomics of Neospora caninum and Toxoplasma gondii.</title>
        <authorList>
            <person name="Reid A.J."/>
            <person name="Sohal A."/>
            <person name="Harris D."/>
            <person name="Quail M."/>
            <person name="Sanders M."/>
            <person name="Berriman M."/>
            <person name="Wastling J.M."/>
            <person name="Pain A."/>
        </authorList>
    </citation>
    <scope>NUCLEOTIDE SEQUENCE</scope>
    <source>
        <strain evidence="3">Liverpool</strain>
    </source>
</reference>
<feature type="compositionally biased region" description="Basic and acidic residues" evidence="2">
    <location>
        <begin position="334"/>
        <end position="354"/>
    </location>
</feature>
<reference evidence="3" key="1">
    <citation type="submission" date="2011-02" db="EMBL/GenBank/DDBJ databases">
        <authorList>
            <person name="Aslett M."/>
        </authorList>
    </citation>
    <scope>NUCLEOTIDE SEQUENCE</scope>
    <source>
        <strain evidence="3">Liverpool</strain>
    </source>
</reference>
<feature type="region of interest" description="Disordered" evidence="2">
    <location>
        <begin position="334"/>
        <end position="413"/>
    </location>
</feature>
<feature type="compositionally biased region" description="Basic and acidic residues" evidence="2">
    <location>
        <begin position="24"/>
        <end position="33"/>
    </location>
</feature>
<dbReference type="eggNOG" id="ENOG502QZX7">
    <property type="taxonomic scope" value="Eukaryota"/>
</dbReference>
<evidence type="ECO:0000313" key="3">
    <source>
        <dbReference type="EMBL" id="CBZ53260.1"/>
    </source>
</evidence>
<dbReference type="EMBL" id="FR823390">
    <property type="protein sequence ID" value="CBZ53260.1"/>
    <property type="molecule type" value="Genomic_DNA"/>
</dbReference>
<evidence type="ECO:0000256" key="2">
    <source>
        <dbReference type="SAM" id="MobiDB-lite"/>
    </source>
</evidence>
<organism evidence="3 5">
    <name type="scientific">Neospora caninum (strain Liverpool)</name>
    <dbReference type="NCBI Taxonomy" id="572307"/>
    <lineage>
        <taxon>Eukaryota</taxon>
        <taxon>Sar</taxon>
        <taxon>Alveolata</taxon>
        <taxon>Apicomplexa</taxon>
        <taxon>Conoidasida</taxon>
        <taxon>Coccidia</taxon>
        <taxon>Eucoccidiorida</taxon>
        <taxon>Eimeriorina</taxon>
        <taxon>Sarcocystidae</taxon>
        <taxon>Neospora</taxon>
    </lineage>
</organism>
<dbReference type="AlphaFoldDB" id="F0VHP9"/>
<dbReference type="Proteomes" id="UP000007494">
    <property type="component" value="Chromosome VIII"/>
</dbReference>
<dbReference type="VEuPathDB" id="ToxoDB:NCLIV_030470"/>
<feature type="coiled-coil region" evidence="1">
    <location>
        <begin position="178"/>
        <end position="215"/>
    </location>
</feature>